<keyword evidence="4" id="KW-1185">Reference proteome</keyword>
<evidence type="ECO:0000313" key="3">
    <source>
        <dbReference type="EnsemblMetazoa" id="OVOC515.1"/>
    </source>
</evidence>
<keyword evidence="1" id="KW-1133">Transmembrane helix</keyword>
<evidence type="ECO:0000313" key="4">
    <source>
        <dbReference type="Proteomes" id="UP000024404"/>
    </source>
</evidence>
<dbReference type="Pfam" id="PF10853">
    <property type="entry name" value="DUF2650"/>
    <property type="match status" value="1"/>
</dbReference>
<reference evidence="4" key="1">
    <citation type="submission" date="2013-10" db="EMBL/GenBank/DDBJ databases">
        <title>Genome sequencing of Onchocerca volvulus.</title>
        <authorList>
            <person name="Cotton J."/>
            <person name="Tsai J."/>
            <person name="Stanley E."/>
            <person name="Tracey A."/>
            <person name="Holroyd N."/>
            <person name="Lustigman S."/>
            <person name="Berriman M."/>
        </authorList>
    </citation>
    <scope>NUCLEOTIDE SEQUENCE</scope>
</reference>
<keyword evidence="1" id="KW-0472">Membrane</keyword>
<dbReference type="PANTHER" id="PTHR34149">
    <property type="entry name" value="PROTEIN CBG11905-RELATED"/>
    <property type="match status" value="1"/>
</dbReference>
<evidence type="ECO:0008006" key="5">
    <source>
        <dbReference type="Google" id="ProtNLM"/>
    </source>
</evidence>
<dbReference type="PANTHER" id="PTHR34149:SF6">
    <property type="entry name" value="TRANSMEMBRANE PROTEIN"/>
    <property type="match status" value="1"/>
</dbReference>
<feature type="transmembrane region" description="Helical" evidence="1">
    <location>
        <begin position="82"/>
        <end position="103"/>
    </location>
</feature>
<dbReference type="EMBL" id="CMVM020000020">
    <property type="status" value="NOT_ANNOTATED_CDS"/>
    <property type="molecule type" value="Genomic_DNA"/>
</dbReference>
<keyword evidence="2" id="KW-0732">Signal</keyword>
<name>A0A8R1TVA3_ONCVO</name>
<dbReference type="AlphaFoldDB" id="A0A8R1TVA3"/>
<dbReference type="EnsemblMetazoa" id="OVOC515.1">
    <property type="protein sequence ID" value="OVOC515.1"/>
    <property type="gene ID" value="WBGene00237324"/>
</dbReference>
<proteinExistence type="predicted"/>
<evidence type="ECO:0000256" key="1">
    <source>
        <dbReference type="SAM" id="Phobius"/>
    </source>
</evidence>
<dbReference type="InterPro" id="IPR022559">
    <property type="entry name" value="SUP-1-like"/>
</dbReference>
<dbReference type="Proteomes" id="UP000024404">
    <property type="component" value="Unassembled WGS sequence"/>
</dbReference>
<accession>A0A8R1TVA3</accession>
<protein>
    <recommendedName>
        <fullName evidence="5">CX domain-containing protein</fullName>
    </recommendedName>
</protein>
<feature type="signal peptide" evidence="2">
    <location>
        <begin position="1"/>
        <end position="24"/>
    </location>
</feature>
<feature type="chain" id="PRO_5035746833" description="CX domain-containing protein" evidence="2">
    <location>
        <begin position="25"/>
        <end position="121"/>
    </location>
</feature>
<evidence type="ECO:0000256" key="2">
    <source>
        <dbReference type="SAM" id="SignalP"/>
    </source>
</evidence>
<organism evidence="3 4">
    <name type="scientific">Onchocerca volvulus</name>
    <dbReference type="NCBI Taxonomy" id="6282"/>
    <lineage>
        <taxon>Eukaryota</taxon>
        <taxon>Metazoa</taxon>
        <taxon>Ecdysozoa</taxon>
        <taxon>Nematoda</taxon>
        <taxon>Chromadorea</taxon>
        <taxon>Rhabditida</taxon>
        <taxon>Spirurina</taxon>
        <taxon>Spiruromorpha</taxon>
        <taxon>Filarioidea</taxon>
        <taxon>Onchocercidae</taxon>
        <taxon>Onchocerca</taxon>
    </lineage>
</organism>
<sequence length="121" mass="14290">MSYIMLTFVSLFLFGYLNVNSAQAMNDVQEIITKDDDVQKYLHYLWCPPKLLGMMCPQNSLTYYYYCCGDLKNRCCYARRTWVISIGLAVPILIFTFVVIYLLRKFVFMKKNRYVAGERQS</sequence>
<reference evidence="3" key="2">
    <citation type="submission" date="2022-06" db="UniProtKB">
        <authorList>
            <consortium name="EnsemblMetazoa"/>
        </authorList>
    </citation>
    <scope>IDENTIFICATION</scope>
</reference>
<keyword evidence="1" id="KW-0812">Transmembrane</keyword>